<sequence>MAGVAITGQPEGKRGLGERMAHVESPAVGPDGGGGPEKGSVAETVARMTNAYNRATSGAAKK</sequence>
<dbReference type="EMBL" id="QYUL01000001">
    <property type="protein sequence ID" value="RJF83450.1"/>
    <property type="molecule type" value="Genomic_DNA"/>
</dbReference>
<gene>
    <name evidence="2" type="ORF">D3877_01910</name>
</gene>
<dbReference type="Proteomes" id="UP000283458">
    <property type="component" value="Unassembled WGS sequence"/>
</dbReference>
<feature type="region of interest" description="Disordered" evidence="1">
    <location>
        <begin position="1"/>
        <end position="42"/>
    </location>
</feature>
<organism evidence="2 3">
    <name type="scientific">Azospirillum cavernae</name>
    <dbReference type="NCBI Taxonomy" id="2320860"/>
    <lineage>
        <taxon>Bacteria</taxon>
        <taxon>Pseudomonadati</taxon>
        <taxon>Pseudomonadota</taxon>
        <taxon>Alphaproteobacteria</taxon>
        <taxon>Rhodospirillales</taxon>
        <taxon>Azospirillaceae</taxon>
        <taxon>Azospirillum</taxon>
    </lineage>
</organism>
<evidence type="ECO:0000256" key="1">
    <source>
        <dbReference type="SAM" id="MobiDB-lite"/>
    </source>
</evidence>
<feature type="compositionally biased region" description="Basic and acidic residues" evidence="1">
    <location>
        <begin position="11"/>
        <end position="22"/>
    </location>
</feature>
<protein>
    <submittedName>
        <fullName evidence="2">Uncharacterized protein</fullName>
    </submittedName>
</protein>
<reference evidence="2 3" key="1">
    <citation type="submission" date="2018-09" db="EMBL/GenBank/DDBJ databases">
        <authorList>
            <person name="Zhu H."/>
        </authorList>
    </citation>
    <scope>NUCLEOTIDE SEQUENCE [LARGE SCALE GENOMIC DNA]</scope>
    <source>
        <strain evidence="2 3">K2W22B-5</strain>
    </source>
</reference>
<proteinExistence type="predicted"/>
<comment type="caution">
    <text evidence="2">The sequence shown here is derived from an EMBL/GenBank/DDBJ whole genome shotgun (WGS) entry which is preliminary data.</text>
</comment>
<dbReference type="AlphaFoldDB" id="A0A418W0A3"/>
<evidence type="ECO:0000313" key="3">
    <source>
        <dbReference type="Proteomes" id="UP000283458"/>
    </source>
</evidence>
<name>A0A418W0A3_9PROT</name>
<evidence type="ECO:0000313" key="2">
    <source>
        <dbReference type="EMBL" id="RJF83450.1"/>
    </source>
</evidence>
<keyword evidence="3" id="KW-1185">Reference proteome</keyword>
<accession>A0A418W0A3</accession>